<dbReference type="Proteomes" id="UP000829685">
    <property type="component" value="Unassembled WGS sequence"/>
</dbReference>
<accession>A0A9P9W9S4</accession>
<dbReference type="AlphaFoldDB" id="A0A9P9W9S4"/>
<comment type="caution">
    <text evidence="2">The sequence shown here is derived from an EMBL/GenBank/DDBJ whole genome shotgun (WGS) entry which is preliminary data.</text>
</comment>
<name>A0A9P9W9S4_9PEZI</name>
<dbReference type="InterPro" id="IPR056125">
    <property type="entry name" value="DUF7708"/>
</dbReference>
<organism evidence="2 3">
    <name type="scientific">Neoarthrinium moseri</name>
    <dbReference type="NCBI Taxonomy" id="1658444"/>
    <lineage>
        <taxon>Eukaryota</taxon>
        <taxon>Fungi</taxon>
        <taxon>Dikarya</taxon>
        <taxon>Ascomycota</taxon>
        <taxon>Pezizomycotina</taxon>
        <taxon>Sordariomycetes</taxon>
        <taxon>Xylariomycetidae</taxon>
        <taxon>Amphisphaeriales</taxon>
        <taxon>Apiosporaceae</taxon>
        <taxon>Neoarthrinium</taxon>
    </lineage>
</organism>
<gene>
    <name evidence="2" type="ORF">JX265_013014</name>
</gene>
<feature type="domain" description="DUF7708" evidence="1">
    <location>
        <begin position="147"/>
        <end position="299"/>
    </location>
</feature>
<proteinExistence type="predicted"/>
<evidence type="ECO:0000313" key="3">
    <source>
        <dbReference type="Proteomes" id="UP000829685"/>
    </source>
</evidence>
<keyword evidence="3" id="KW-1185">Reference proteome</keyword>
<dbReference type="EMBL" id="JAFIMR010000061">
    <property type="protein sequence ID" value="KAI1852555.1"/>
    <property type="molecule type" value="Genomic_DNA"/>
</dbReference>
<dbReference type="Pfam" id="PF24809">
    <property type="entry name" value="DUF7708"/>
    <property type="match status" value="1"/>
</dbReference>
<evidence type="ECO:0000313" key="2">
    <source>
        <dbReference type="EMBL" id="KAI1852555.1"/>
    </source>
</evidence>
<reference evidence="2" key="1">
    <citation type="submission" date="2021-03" db="EMBL/GenBank/DDBJ databases">
        <title>Revisited historic fungal species revealed as producer of novel bioactive compounds through whole genome sequencing and comparative genomics.</title>
        <authorList>
            <person name="Vignolle G.A."/>
            <person name="Hochenegger N."/>
            <person name="Mach R.L."/>
            <person name="Mach-Aigner A.R."/>
            <person name="Javad Rahimi M."/>
            <person name="Salim K.A."/>
            <person name="Chan C.M."/>
            <person name="Lim L.B.L."/>
            <person name="Cai F."/>
            <person name="Druzhinina I.S."/>
            <person name="U'Ren J.M."/>
            <person name="Derntl C."/>
        </authorList>
    </citation>
    <scope>NUCLEOTIDE SEQUENCE</scope>
    <source>
        <strain evidence="2">TUCIM 5799</strain>
    </source>
</reference>
<evidence type="ECO:0000259" key="1">
    <source>
        <dbReference type="Pfam" id="PF24809"/>
    </source>
</evidence>
<protein>
    <recommendedName>
        <fullName evidence="1">DUF7708 domain-containing protein</fullName>
    </recommendedName>
</protein>
<sequence length="625" mass="71311">MALFRPTQLLQQDSSSRDHLEQCYSIEQASLNSLLAELQTPEDAQGIVLRRYKECATGLHSGECDELSTSRQTLSAWYRNESTTRWSNPAKQAFDNAVEVLKKEMTPSDCDLIWLRGKNSMEDVQNALFEARAKYKSHSGKSKVRSILASCSSRVVYYAPVFDTLSQHYPEYVSLAWGAFKFFFTGIRRLIIQAIINHEELLAEFARAIANIANVLPRTKFLCEQYPTKEMQEAIASVYTKILDFVLESVKWYKKSKLQHALSAVVSPYKLSFKNIVDEIAERSRCVDDLANAAFKAELRDVHLEVRTLRSEMSYMQNHFLSMNQTLVENQMIQRQMTIHQRQQNMLLLEWQIGNLRQILESSDSEYGNAEKMLGFGRSLRNRRRLRTPTHMPRSEIPKLEAWASSQQSTLLVAQGHGIKNSPMDFAVDFLDVVIGAQAPVVWTLPAGSDHTPTLTDIVQSLVLQTLLLLGRTTGSTAEPLSVSIQDLSSASSTSDWFNILDRCFRCVQRVFVVVDTGLIHAACRIEDNRMVDMDADRFVRRLGAIMTSRTQGWVKVMMVSWSSDAFEKAEAELSIDILQIVTDRGAAQERKLWNPRLKAMARRHSRMSMYHFRQAVGRSDWDHT</sequence>